<organism evidence="1">
    <name type="scientific">Escherichia coli</name>
    <dbReference type="NCBI Taxonomy" id="562"/>
    <lineage>
        <taxon>Bacteria</taxon>
        <taxon>Pseudomonadati</taxon>
        <taxon>Pseudomonadota</taxon>
        <taxon>Gammaproteobacteria</taxon>
        <taxon>Enterobacterales</taxon>
        <taxon>Enterobacteriaceae</taxon>
        <taxon>Escherichia</taxon>
    </lineage>
</organism>
<evidence type="ECO:0000313" key="2">
    <source>
        <dbReference type="EMBL" id="SPE02822.1"/>
    </source>
</evidence>
<gene>
    <name evidence="1" type="ORF">ECS286_0072</name>
    <name evidence="2" type="ORF">RCS79_P0161</name>
</gene>
<dbReference type="EMBL" id="LT985293">
    <property type="protein sequence ID" value="SPE02822.1"/>
    <property type="molecule type" value="Genomic_DNA"/>
</dbReference>
<proteinExistence type="predicted"/>
<dbReference type="AlphaFoldDB" id="T2K1L0"/>
<geneLocation type="plasmid" evidence="1">
    <name>pS286colV</name>
</geneLocation>
<dbReference type="EMBL" id="HF922624">
    <property type="protein sequence ID" value="CCV19876.1"/>
    <property type="molecule type" value="Genomic_DNA"/>
</dbReference>
<sequence length="76" mass="8931">MSSLLMRNATYLKTDRNFGASLEVSKEKKVTVIVPHCEEIPEKLLRNSWFTHIIQELAIDSNQLFYILRPLNTRLR</sequence>
<name>T2K1L0_ECOLX</name>
<reference evidence="1" key="1">
    <citation type="journal article" date="2013" name="PLoS ONE">
        <title>A Conserved Virulence Plasmidic Region Contributes to the Virulence of the Multiresistant Escherichia coli Meningitis Strain S286 Belonging to Phylogenetic Group C.</title>
        <authorList>
            <person name="Lemaitre C."/>
            <person name="Mahjoub-Messai F."/>
            <person name="Dupont D."/>
            <person name="Caro V."/>
            <person name="Diancourt L."/>
            <person name="Bingen E."/>
            <person name="Bidet P."/>
            <person name="Bonacorsi S."/>
        </authorList>
    </citation>
    <scope>NUCLEOTIDE SEQUENCE</scope>
    <source>
        <strain evidence="1">S286</strain>
        <plasmid evidence="1">pS286colV</plasmid>
    </source>
</reference>
<accession>T2K1L0</accession>
<reference evidence="2" key="2">
    <citation type="submission" date="2018-02" db="EMBL/GenBank/DDBJ databases">
        <authorList>
            <person name="Cohen D.B."/>
            <person name="Kent A.D."/>
        </authorList>
    </citation>
    <scope>NUCLEOTIDE SEQUENCE</scope>
    <source>
        <strain evidence="2">4410-1</strain>
        <plasmid evidence="2">RCS79_p</plasmid>
    </source>
</reference>
<protein>
    <submittedName>
        <fullName evidence="1">Uncharacterized protein</fullName>
    </submittedName>
</protein>
<geneLocation type="plasmid" evidence="2">
    <name>RCS79_p</name>
</geneLocation>
<keyword evidence="1" id="KW-0614">Plasmid</keyword>
<evidence type="ECO:0000313" key="1">
    <source>
        <dbReference type="EMBL" id="CCV19876.1"/>
    </source>
</evidence>